<organism evidence="2 3">
    <name type="scientific">Smittium simulii</name>
    <dbReference type="NCBI Taxonomy" id="133385"/>
    <lineage>
        <taxon>Eukaryota</taxon>
        <taxon>Fungi</taxon>
        <taxon>Fungi incertae sedis</taxon>
        <taxon>Zoopagomycota</taxon>
        <taxon>Kickxellomycotina</taxon>
        <taxon>Harpellomycetes</taxon>
        <taxon>Harpellales</taxon>
        <taxon>Legeriomycetaceae</taxon>
        <taxon>Smittium</taxon>
    </lineage>
</organism>
<evidence type="ECO:0000313" key="2">
    <source>
        <dbReference type="EMBL" id="PVU96520.1"/>
    </source>
</evidence>
<keyword evidence="3" id="KW-1185">Reference proteome</keyword>
<accession>A0A2T9YVZ3</accession>
<feature type="region of interest" description="Disordered" evidence="1">
    <location>
        <begin position="1"/>
        <end position="35"/>
    </location>
</feature>
<dbReference type="OrthoDB" id="5573535at2759"/>
<protein>
    <submittedName>
        <fullName evidence="2">Uncharacterized protein</fullName>
    </submittedName>
</protein>
<comment type="caution">
    <text evidence="2">The sequence shown here is derived from an EMBL/GenBank/DDBJ whole genome shotgun (WGS) entry which is preliminary data.</text>
</comment>
<name>A0A2T9YVZ3_9FUNG</name>
<evidence type="ECO:0000313" key="3">
    <source>
        <dbReference type="Proteomes" id="UP000245383"/>
    </source>
</evidence>
<dbReference type="AlphaFoldDB" id="A0A2T9YVZ3"/>
<dbReference type="Proteomes" id="UP000245383">
    <property type="component" value="Unassembled WGS sequence"/>
</dbReference>
<proteinExistence type="predicted"/>
<evidence type="ECO:0000256" key="1">
    <source>
        <dbReference type="SAM" id="MobiDB-lite"/>
    </source>
</evidence>
<dbReference type="EMBL" id="MBFR01000030">
    <property type="protein sequence ID" value="PVU96520.1"/>
    <property type="molecule type" value="Genomic_DNA"/>
</dbReference>
<sequence length="560" mass="63133">MEKRFAINSFTESSNKKRKQGELESAGNEQNDHIDAAGEIEIDKLLLEKLSAEELYELAKQEQQVLLGGQQSDVSFGFDSEAERVLVKLYEEAISKFKKELNIPESDQVESNSIGATRKHDELSLVEIDKIITLPAEPPAYFEIDSLDKAKTVCSYLTCVIDFVELLRIEGYAFEALKIARYLPEAAKIFGSLAESFNKEDCEKAIKSPSKSVDNISTAFGAECVVLFVRFMLLSTIFHIEHTNSLDEFGTDFSDDFDTEHEEIDSIDCPTFDNLAQVDFPLLDSLFGCWNTIEKLSQYSTFAKNPFDYIKKNITLIWDNIFAMGQNTGQLDYEMIRWVVKLSERMVVYMEINPSLKQANQVIFSEFTGVLCYELFQKADKQLGLKPELKTEQVQSMLFELKINCCKSLILAYQTAGHYGILKDYNPVYLKEAQKILTGMISDTEAQNDSSAMISDTEAQNDSSAIISDAKVQNDSSENQDTNIKLADLLKLLAESKLVEISSFLVDNESEILEEYESTIELLKRAHKLNPQDESIPNQLLSMGLTANGNEKDDGSSDEQ</sequence>
<gene>
    <name evidence="2" type="ORF">BB561_001122</name>
</gene>
<reference evidence="2 3" key="1">
    <citation type="journal article" date="2018" name="MBio">
        <title>Comparative Genomics Reveals the Core Gene Toolbox for the Fungus-Insect Symbiosis.</title>
        <authorList>
            <person name="Wang Y."/>
            <person name="Stata M."/>
            <person name="Wang W."/>
            <person name="Stajich J.E."/>
            <person name="White M.M."/>
            <person name="Moncalvo J.M."/>
        </authorList>
    </citation>
    <scope>NUCLEOTIDE SEQUENCE [LARGE SCALE GENOMIC DNA]</scope>
    <source>
        <strain evidence="2 3">SWE-8-4</strain>
    </source>
</reference>